<reference evidence="9" key="4">
    <citation type="submission" date="2019-03" db="UniProtKB">
        <authorList>
            <consortium name="EnsemblPlants"/>
        </authorList>
    </citation>
    <scope>IDENTIFICATION</scope>
</reference>
<accession>A0A452Z0B0</accession>
<reference evidence="10" key="1">
    <citation type="journal article" date="2014" name="Science">
        <title>Ancient hybridizations among the ancestral genomes of bread wheat.</title>
        <authorList>
            <consortium name="International Wheat Genome Sequencing Consortium,"/>
            <person name="Marcussen T."/>
            <person name="Sandve S.R."/>
            <person name="Heier L."/>
            <person name="Spannagl M."/>
            <person name="Pfeifer M."/>
            <person name="Jakobsen K.S."/>
            <person name="Wulff B.B."/>
            <person name="Steuernagel B."/>
            <person name="Mayer K.F."/>
            <person name="Olsen O.A."/>
        </authorList>
    </citation>
    <scope>NUCLEOTIDE SEQUENCE [LARGE SCALE GENOMIC DNA]</scope>
    <source>
        <strain evidence="10">cv. AL8/78</strain>
    </source>
</reference>
<dbReference type="Gramene" id="AET1Gv20588800.1">
    <property type="protein sequence ID" value="AET1Gv20588800.1"/>
    <property type="gene ID" value="AET1Gv20588800"/>
</dbReference>
<keyword evidence="6 7" id="KW-0472">Membrane</keyword>
<evidence type="ECO:0000256" key="7">
    <source>
        <dbReference type="SAM" id="Phobius"/>
    </source>
</evidence>
<dbReference type="Gramene" id="AET1Gv20588800.4">
    <property type="protein sequence ID" value="AET1Gv20588800.4"/>
    <property type="gene ID" value="AET1Gv20588800"/>
</dbReference>
<keyword evidence="2" id="KW-0328">Glycosyltransferase</keyword>
<reference evidence="10" key="2">
    <citation type="journal article" date="2017" name="Nat. Plants">
        <title>The Aegilops tauschii genome reveals multiple impacts of transposons.</title>
        <authorList>
            <person name="Zhao G."/>
            <person name="Zou C."/>
            <person name="Li K."/>
            <person name="Wang K."/>
            <person name="Li T."/>
            <person name="Gao L."/>
            <person name="Zhang X."/>
            <person name="Wang H."/>
            <person name="Yang Z."/>
            <person name="Liu X."/>
            <person name="Jiang W."/>
            <person name="Mao L."/>
            <person name="Kong X."/>
            <person name="Jiao Y."/>
            <person name="Jia J."/>
        </authorList>
    </citation>
    <scope>NUCLEOTIDE SEQUENCE [LARGE SCALE GENOMIC DNA]</scope>
    <source>
        <strain evidence="10">cv. AL8/78</strain>
    </source>
</reference>
<evidence type="ECO:0000256" key="2">
    <source>
        <dbReference type="ARBA" id="ARBA00022676"/>
    </source>
</evidence>
<comment type="subcellular location">
    <subcellularLocation>
        <location evidence="1">Membrane</location>
        <topology evidence="1">Single-pass membrane protein</topology>
    </subcellularLocation>
</comment>
<evidence type="ECO:0000256" key="6">
    <source>
        <dbReference type="ARBA" id="ARBA00023136"/>
    </source>
</evidence>
<evidence type="ECO:0000256" key="4">
    <source>
        <dbReference type="ARBA" id="ARBA00022692"/>
    </source>
</evidence>
<name>A0A452Z0B0_AEGTS</name>
<dbReference type="PANTHER" id="PTHR31485:SF4">
    <property type="entry name" value="HYDROXYPROLINE O-ARABINOSYLTRANSFERASE RDN1"/>
    <property type="match status" value="1"/>
</dbReference>
<dbReference type="InterPro" id="IPR044845">
    <property type="entry name" value="HPAT/SRGT1-like"/>
</dbReference>
<dbReference type="PANTHER" id="PTHR31485">
    <property type="entry name" value="PEPTIDYL SERINE ALPHA-GALACTOSYLTRANSFERASE"/>
    <property type="match status" value="1"/>
</dbReference>
<dbReference type="GO" id="GO:0016757">
    <property type="term" value="F:glycosyltransferase activity"/>
    <property type="evidence" value="ECO:0007669"/>
    <property type="project" value="UniProtKB-KW"/>
</dbReference>
<evidence type="ECO:0000313" key="9">
    <source>
        <dbReference type="EnsemblPlants" id="AET1Gv20588800.1"/>
    </source>
</evidence>
<reference evidence="9" key="3">
    <citation type="journal article" date="2017" name="Nature">
        <title>Genome sequence of the progenitor of the wheat D genome Aegilops tauschii.</title>
        <authorList>
            <person name="Luo M.C."/>
            <person name="Gu Y.Q."/>
            <person name="Puiu D."/>
            <person name="Wang H."/>
            <person name="Twardziok S.O."/>
            <person name="Deal K.R."/>
            <person name="Huo N."/>
            <person name="Zhu T."/>
            <person name="Wang L."/>
            <person name="Wang Y."/>
            <person name="McGuire P.E."/>
            <person name="Liu S."/>
            <person name="Long H."/>
            <person name="Ramasamy R.K."/>
            <person name="Rodriguez J.C."/>
            <person name="Van S.L."/>
            <person name="Yuan L."/>
            <person name="Wang Z."/>
            <person name="Xia Z."/>
            <person name="Xiao L."/>
            <person name="Anderson O.D."/>
            <person name="Ouyang S."/>
            <person name="Liang Y."/>
            <person name="Zimin A.V."/>
            <person name="Pertea G."/>
            <person name="Qi P."/>
            <person name="Bennetzen J.L."/>
            <person name="Dai X."/>
            <person name="Dawson M.W."/>
            <person name="Muller H.G."/>
            <person name="Kugler K."/>
            <person name="Rivarola-Duarte L."/>
            <person name="Spannagl M."/>
            <person name="Mayer K.F.X."/>
            <person name="Lu F.H."/>
            <person name="Bevan M.W."/>
            <person name="Leroy P."/>
            <person name="Li P."/>
            <person name="You F.M."/>
            <person name="Sun Q."/>
            <person name="Liu Z."/>
            <person name="Lyons E."/>
            <person name="Wicker T."/>
            <person name="Salzberg S.L."/>
            <person name="Devos K.M."/>
            <person name="Dvorak J."/>
        </authorList>
    </citation>
    <scope>NUCLEOTIDE SEQUENCE [LARGE SCALE GENOMIC DNA]</scope>
    <source>
        <strain evidence="9">cv. AL8/78</strain>
    </source>
</reference>
<evidence type="ECO:0000259" key="8">
    <source>
        <dbReference type="Pfam" id="PF23452"/>
    </source>
</evidence>
<keyword evidence="4 7" id="KW-0812">Transmembrane</keyword>
<dbReference type="Proteomes" id="UP000015105">
    <property type="component" value="Chromosome 1D"/>
</dbReference>
<dbReference type="GO" id="GO:0016020">
    <property type="term" value="C:membrane"/>
    <property type="evidence" value="ECO:0007669"/>
    <property type="project" value="UniProtKB-SubCell"/>
</dbReference>
<evidence type="ECO:0000313" key="10">
    <source>
        <dbReference type="Proteomes" id="UP000015105"/>
    </source>
</evidence>
<evidence type="ECO:0000256" key="5">
    <source>
        <dbReference type="ARBA" id="ARBA00022989"/>
    </source>
</evidence>
<dbReference type="AlphaFoldDB" id="A0A452Z0B0"/>
<dbReference type="EnsemblPlants" id="AET1Gv20588800.4">
    <property type="protein sequence ID" value="AET1Gv20588800.4"/>
    <property type="gene ID" value="AET1Gv20588800"/>
</dbReference>
<sequence>MIVGRKNAGKASPFLLILISVGCFFATYNFLTMVGHSRSGDGPRKLLGSGDQGGAVAFGSGSDPSKRFHVALTATDALYSQWQSRIMYYWYKQMRVRPGSDMGGFTRILHSGKPDGLMDEIPTLVVDPLPEGADRGYIVLNRPWAFVQWLQKANIKEDYILMAEPDHIFVKPLPNLAHGEEPAAFPFFYIKPTDNEKILRKFFPEEKGPVSNIDPIGNSPVIIQKVQLFSCEKISTPSVHFYKTFRQFRQHPKQLCQLSKRLIKKNEGSRILSCAKLYTSVTMTGSAILDAKMA</sequence>
<proteinExistence type="predicted"/>
<dbReference type="Pfam" id="PF23452">
    <property type="entry name" value="HPAT"/>
    <property type="match status" value="1"/>
</dbReference>
<reference evidence="9" key="5">
    <citation type="journal article" date="2021" name="G3 (Bethesda)">
        <title>Aegilops tauschii genome assembly Aet v5.0 features greater sequence contiguity and improved annotation.</title>
        <authorList>
            <person name="Wang L."/>
            <person name="Zhu T."/>
            <person name="Rodriguez J.C."/>
            <person name="Deal K.R."/>
            <person name="Dubcovsky J."/>
            <person name="McGuire P.E."/>
            <person name="Lux T."/>
            <person name="Spannagl M."/>
            <person name="Mayer K.F.X."/>
            <person name="Baldrich P."/>
            <person name="Meyers B.C."/>
            <person name="Huo N."/>
            <person name="Gu Y.Q."/>
            <person name="Zhou H."/>
            <person name="Devos K.M."/>
            <person name="Bennetzen J.L."/>
            <person name="Unver T."/>
            <person name="Budak H."/>
            <person name="Gulick P.J."/>
            <person name="Galiba G."/>
            <person name="Kalapos B."/>
            <person name="Nelson D.R."/>
            <person name="Li P."/>
            <person name="You F.M."/>
            <person name="Luo M.C."/>
            <person name="Dvorak J."/>
        </authorList>
    </citation>
    <scope>NUCLEOTIDE SEQUENCE [LARGE SCALE GENOMIC DNA]</scope>
    <source>
        <strain evidence="9">cv. AL8/78</strain>
    </source>
</reference>
<evidence type="ECO:0000256" key="1">
    <source>
        <dbReference type="ARBA" id="ARBA00004167"/>
    </source>
</evidence>
<keyword evidence="3" id="KW-0808">Transferase</keyword>
<evidence type="ECO:0000256" key="3">
    <source>
        <dbReference type="ARBA" id="ARBA00022679"/>
    </source>
</evidence>
<dbReference type="EnsemblPlants" id="AET1Gv20588800.1">
    <property type="protein sequence ID" value="AET1Gv20588800.1"/>
    <property type="gene ID" value="AET1Gv20588800"/>
</dbReference>
<organism evidence="9 10">
    <name type="scientific">Aegilops tauschii subsp. strangulata</name>
    <name type="common">Goatgrass</name>
    <dbReference type="NCBI Taxonomy" id="200361"/>
    <lineage>
        <taxon>Eukaryota</taxon>
        <taxon>Viridiplantae</taxon>
        <taxon>Streptophyta</taxon>
        <taxon>Embryophyta</taxon>
        <taxon>Tracheophyta</taxon>
        <taxon>Spermatophyta</taxon>
        <taxon>Magnoliopsida</taxon>
        <taxon>Liliopsida</taxon>
        <taxon>Poales</taxon>
        <taxon>Poaceae</taxon>
        <taxon>BOP clade</taxon>
        <taxon>Pooideae</taxon>
        <taxon>Triticodae</taxon>
        <taxon>Triticeae</taxon>
        <taxon>Triticinae</taxon>
        <taxon>Aegilops</taxon>
    </lineage>
</organism>
<keyword evidence="5 7" id="KW-1133">Transmembrane helix</keyword>
<dbReference type="PROSITE" id="PS51257">
    <property type="entry name" value="PROKAR_LIPOPROTEIN"/>
    <property type="match status" value="1"/>
</dbReference>
<keyword evidence="10" id="KW-1185">Reference proteome</keyword>
<dbReference type="InterPro" id="IPR056508">
    <property type="entry name" value="HPAT-like"/>
</dbReference>
<protein>
    <recommendedName>
        <fullName evidence="8">Hydroxyproline O-arabinosyltransferase-like domain-containing protein</fullName>
    </recommendedName>
</protein>
<feature type="domain" description="Hydroxyproline O-arabinosyltransferase-like" evidence="8">
    <location>
        <begin position="68"/>
        <end position="228"/>
    </location>
</feature>
<feature type="transmembrane region" description="Helical" evidence="7">
    <location>
        <begin position="12"/>
        <end position="31"/>
    </location>
</feature>